<keyword evidence="1" id="KW-1133">Transmembrane helix</keyword>
<keyword evidence="3" id="KW-1185">Reference proteome</keyword>
<keyword evidence="1" id="KW-0812">Transmembrane</keyword>
<dbReference type="Proteomes" id="UP000441336">
    <property type="component" value="Unassembled WGS sequence"/>
</dbReference>
<name>A0A7K1TL89_9BACT</name>
<dbReference type="AlphaFoldDB" id="A0A7K1TL89"/>
<evidence type="ECO:0000256" key="1">
    <source>
        <dbReference type="SAM" id="Phobius"/>
    </source>
</evidence>
<dbReference type="Pfam" id="PF09935">
    <property type="entry name" value="DUF2167"/>
    <property type="match status" value="1"/>
</dbReference>
<sequence>MGVIMAPVVGSGCTPAWMALVANFIGPQRYRRGRGHEAGAFYAAQPRPQGGGNSYPLLYSQLTYLLFFHFMKKPLFKLFLLLFAAGTAVAAPRPKPALKPVAVDSAALYRAYADSVNGTFHYQQGHITLPGAVGELTVPRGFRYLDSTQSGYVLHKLWHNPPQENLGMLFPENVGPLSEANWAYIVHYDPMGYVKDDDADDINYEELMEGMQKETEEENPERTAAGYEAMHLLGWGAKPYYDKQQHTLHWAKLLRFGSSLDETLNYNVRILGRKGVLIFNAVGEPTLLPQMKASIPGLLANVTFTKGQQYSDYSPDIDEVAAYSIGGLVAGKVLAKVGFFAIILKFWKLGLLALGGAWAAIKRFFGFGAKES</sequence>
<organism evidence="2 3">
    <name type="scientific">Hymenobacter ginkgonis</name>
    <dbReference type="NCBI Taxonomy" id="2682976"/>
    <lineage>
        <taxon>Bacteria</taxon>
        <taxon>Pseudomonadati</taxon>
        <taxon>Bacteroidota</taxon>
        <taxon>Cytophagia</taxon>
        <taxon>Cytophagales</taxon>
        <taxon>Hymenobacteraceae</taxon>
        <taxon>Hymenobacter</taxon>
    </lineage>
</organism>
<keyword evidence="1" id="KW-0472">Membrane</keyword>
<comment type="caution">
    <text evidence="2">The sequence shown here is derived from an EMBL/GenBank/DDBJ whole genome shotgun (WGS) entry which is preliminary data.</text>
</comment>
<evidence type="ECO:0000313" key="3">
    <source>
        <dbReference type="Proteomes" id="UP000441336"/>
    </source>
</evidence>
<proteinExistence type="predicted"/>
<feature type="transmembrane region" description="Helical" evidence="1">
    <location>
        <begin position="337"/>
        <end position="361"/>
    </location>
</feature>
<reference evidence="2 3" key="1">
    <citation type="submission" date="2019-12" db="EMBL/GenBank/DDBJ databases">
        <title>Hymenobacter sp. HMF4947 Genome sequencing and assembly.</title>
        <authorList>
            <person name="Kang H."/>
            <person name="Cha I."/>
            <person name="Kim H."/>
            <person name="Joh K."/>
        </authorList>
    </citation>
    <scope>NUCLEOTIDE SEQUENCE [LARGE SCALE GENOMIC DNA]</scope>
    <source>
        <strain evidence="2 3">HMF4947</strain>
    </source>
</reference>
<accession>A0A7K1TL89</accession>
<gene>
    <name evidence="2" type="ORF">GO988_22615</name>
</gene>
<protein>
    <submittedName>
        <fullName evidence="2">DUF2167 domain-containing protein</fullName>
    </submittedName>
</protein>
<feature type="transmembrane region" description="Helical" evidence="1">
    <location>
        <begin position="6"/>
        <end position="26"/>
    </location>
</feature>
<dbReference type="InterPro" id="IPR018682">
    <property type="entry name" value="DUF2167_membr"/>
</dbReference>
<evidence type="ECO:0000313" key="2">
    <source>
        <dbReference type="EMBL" id="MVN79133.1"/>
    </source>
</evidence>
<dbReference type="EMBL" id="WQKZ01000010">
    <property type="protein sequence ID" value="MVN79133.1"/>
    <property type="molecule type" value="Genomic_DNA"/>
</dbReference>